<evidence type="ECO:0000313" key="3">
    <source>
        <dbReference type="Proteomes" id="UP000295087"/>
    </source>
</evidence>
<protein>
    <submittedName>
        <fullName evidence="2">ABC-2 type transport system permease protein</fullName>
    </submittedName>
</protein>
<dbReference type="RefSeq" id="WP_067484474.1">
    <property type="nucleotide sequence ID" value="NZ_JBHXPO010000004.1"/>
</dbReference>
<dbReference type="PANTHER" id="PTHR37305">
    <property type="entry name" value="INTEGRAL MEMBRANE PROTEIN-RELATED"/>
    <property type="match status" value="1"/>
</dbReference>
<evidence type="ECO:0000256" key="1">
    <source>
        <dbReference type="SAM" id="Phobius"/>
    </source>
</evidence>
<gene>
    <name evidence="2" type="ORF">DFR75_1012103</name>
</gene>
<dbReference type="PANTHER" id="PTHR37305:SF1">
    <property type="entry name" value="MEMBRANE PROTEIN"/>
    <property type="match status" value="1"/>
</dbReference>
<feature type="transmembrane region" description="Helical" evidence="1">
    <location>
        <begin position="18"/>
        <end position="41"/>
    </location>
</feature>
<name>A0A4R6PW90_NOCIG</name>
<feature type="transmembrane region" description="Helical" evidence="1">
    <location>
        <begin position="61"/>
        <end position="82"/>
    </location>
</feature>
<keyword evidence="1" id="KW-0812">Transmembrane</keyword>
<reference evidence="2 3" key="1">
    <citation type="submission" date="2019-03" db="EMBL/GenBank/DDBJ databases">
        <title>Genomic Encyclopedia of Type Strains, Phase IV (KMG-IV): sequencing the most valuable type-strain genomes for metagenomic binning, comparative biology and taxonomic classification.</title>
        <authorList>
            <person name="Goeker M."/>
        </authorList>
    </citation>
    <scope>NUCLEOTIDE SEQUENCE [LARGE SCALE GENOMIC DNA]</scope>
    <source>
        <strain evidence="2 3">DSM 44496</strain>
    </source>
</reference>
<feature type="transmembrane region" description="Helical" evidence="1">
    <location>
        <begin position="149"/>
        <end position="171"/>
    </location>
</feature>
<dbReference type="EMBL" id="SNXK01000001">
    <property type="protein sequence ID" value="TDP42984.1"/>
    <property type="molecule type" value="Genomic_DNA"/>
</dbReference>
<keyword evidence="3" id="KW-1185">Reference proteome</keyword>
<accession>A0A4R6PW90</accession>
<keyword evidence="1" id="KW-1133">Transmembrane helix</keyword>
<keyword evidence="1" id="KW-0472">Membrane</keyword>
<organism evidence="2 3">
    <name type="scientific">Nocardia ignorata</name>
    <dbReference type="NCBI Taxonomy" id="145285"/>
    <lineage>
        <taxon>Bacteria</taxon>
        <taxon>Bacillati</taxon>
        <taxon>Actinomycetota</taxon>
        <taxon>Actinomycetes</taxon>
        <taxon>Mycobacteriales</taxon>
        <taxon>Nocardiaceae</taxon>
        <taxon>Nocardia</taxon>
    </lineage>
</organism>
<feature type="transmembrane region" description="Helical" evidence="1">
    <location>
        <begin position="103"/>
        <end position="129"/>
    </location>
</feature>
<feature type="transmembrane region" description="Helical" evidence="1">
    <location>
        <begin position="178"/>
        <end position="198"/>
    </location>
</feature>
<proteinExistence type="predicted"/>
<sequence>MGVLAAERIKLTSTRSPWWCSAVVVLLGIGLAALMAVITSVDTSQATEPGEGPPMLTPSLATSGVTGFGVMVLMIMAALTVTSEYRFGVIRTSFLAVPNRSKVIVSKAGLVGVYAAVLTGVLALAAFVVAKAIVGDDAPMLVLDGNWRAIYGIPIYAFLSVLLAVGVGVLVRQSAAAISLIVLWPLLIESLLGAFGSFGRAVNPFLPFANVNRFLSVEEVSGNWHWGVWGSLAYFAAFCVIVFAGALVVVNRRDA</sequence>
<evidence type="ECO:0000313" key="2">
    <source>
        <dbReference type="EMBL" id="TDP42984.1"/>
    </source>
</evidence>
<comment type="caution">
    <text evidence="2">The sequence shown here is derived from an EMBL/GenBank/DDBJ whole genome shotgun (WGS) entry which is preliminary data.</text>
</comment>
<dbReference type="AlphaFoldDB" id="A0A4R6PW90"/>
<feature type="transmembrane region" description="Helical" evidence="1">
    <location>
        <begin position="226"/>
        <end position="250"/>
    </location>
</feature>
<dbReference type="Proteomes" id="UP000295087">
    <property type="component" value="Unassembled WGS sequence"/>
</dbReference>